<evidence type="ECO:0000256" key="1">
    <source>
        <dbReference type="SAM" id="MobiDB-lite"/>
    </source>
</evidence>
<feature type="compositionally biased region" description="Basic and acidic residues" evidence="1">
    <location>
        <begin position="52"/>
        <end position="68"/>
    </location>
</feature>
<dbReference type="STRING" id="630390.A0A180GL39"/>
<protein>
    <submittedName>
        <fullName evidence="2 3">Uncharacterized protein</fullName>
    </submittedName>
</protein>
<reference evidence="3" key="4">
    <citation type="submission" date="2025-05" db="UniProtKB">
        <authorList>
            <consortium name="EnsemblFungi"/>
        </authorList>
    </citation>
    <scope>IDENTIFICATION</scope>
    <source>
        <strain evidence="3">isolate 1-1 / race 1 (BBBD)</strain>
    </source>
</reference>
<feature type="region of interest" description="Disordered" evidence="1">
    <location>
        <begin position="98"/>
        <end position="162"/>
    </location>
</feature>
<reference evidence="3 4" key="3">
    <citation type="journal article" date="2017" name="G3 (Bethesda)">
        <title>Comparative analysis highlights variable genome content of wheat rusts and divergence of the mating loci.</title>
        <authorList>
            <person name="Cuomo C.A."/>
            <person name="Bakkeren G."/>
            <person name="Khalil H.B."/>
            <person name="Panwar V."/>
            <person name="Joly D."/>
            <person name="Linning R."/>
            <person name="Sakthikumar S."/>
            <person name="Song X."/>
            <person name="Adiconis X."/>
            <person name="Fan L."/>
            <person name="Goldberg J.M."/>
            <person name="Levin J.Z."/>
            <person name="Young S."/>
            <person name="Zeng Q."/>
            <person name="Anikster Y."/>
            <person name="Bruce M."/>
            <person name="Wang M."/>
            <person name="Yin C."/>
            <person name="McCallum B."/>
            <person name="Szabo L.J."/>
            <person name="Hulbert S."/>
            <person name="Chen X."/>
            <person name="Fellers J.P."/>
        </authorList>
    </citation>
    <scope>NUCLEOTIDE SEQUENCE</scope>
    <source>
        <strain evidence="3">isolate 1-1 / race 1 (BBBD)</strain>
        <strain evidence="4">Isolate 1-1 / race 1 (BBBD)</strain>
    </source>
</reference>
<evidence type="ECO:0000313" key="3">
    <source>
        <dbReference type="EnsemblFungi" id="PTTG_00886-t43_1-p1"/>
    </source>
</evidence>
<feature type="compositionally biased region" description="Polar residues" evidence="1">
    <location>
        <begin position="101"/>
        <end position="119"/>
    </location>
</feature>
<dbReference type="EnsemblFungi" id="PTTG_00886-t43_1">
    <property type="protein sequence ID" value="PTTG_00886-t43_1-p1"/>
    <property type="gene ID" value="PTTG_00886"/>
</dbReference>
<feature type="region of interest" description="Disordered" evidence="1">
    <location>
        <begin position="48"/>
        <end position="85"/>
    </location>
</feature>
<dbReference type="VEuPathDB" id="FungiDB:PTTG_00886"/>
<reference evidence="2" key="2">
    <citation type="submission" date="2016-05" db="EMBL/GenBank/DDBJ databases">
        <title>Comparative analysis highlights variable genome content of wheat rusts and divergence of the mating loci.</title>
        <authorList>
            <person name="Cuomo C.A."/>
            <person name="Bakkeren G."/>
            <person name="Szabo L."/>
            <person name="Khalil H."/>
            <person name="Joly D."/>
            <person name="Goldberg J."/>
            <person name="Young S."/>
            <person name="Zeng Q."/>
            <person name="Fellers J."/>
        </authorList>
    </citation>
    <scope>NUCLEOTIDE SEQUENCE [LARGE SCALE GENOMIC DNA]</scope>
    <source>
        <strain evidence="2">1-1 BBBD Race 1</strain>
    </source>
</reference>
<keyword evidence="4" id="KW-1185">Reference proteome</keyword>
<evidence type="ECO:0000313" key="2">
    <source>
        <dbReference type="EMBL" id="OAV93271.1"/>
    </source>
</evidence>
<dbReference type="OrthoDB" id="2502964at2759"/>
<dbReference type="AlphaFoldDB" id="A0A180GL39"/>
<gene>
    <name evidence="2" type="ORF">PTTG_00886</name>
</gene>
<dbReference type="EMBL" id="ADAS02000052">
    <property type="protein sequence ID" value="OAV93271.1"/>
    <property type="molecule type" value="Genomic_DNA"/>
</dbReference>
<feature type="compositionally biased region" description="Basic and acidic residues" evidence="1">
    <location>
        <begin position="123"/>
        <end position="135"/>
    </location>
</feature>
<sequence>MGVSVVARVEAVGADALQLVADRLLHDHQALPRERWLAVIRSFRQPLPPAEHLAKPSERQEDPPDDRSRGKKQRTMYCLRHSGRPGQLIAMIEDAEAPNRPLQQTTPQRSDLTSPLETTNNHKKTEYPQKQEKLMEGTNTEDAQPRPVDQPSINDNPTEAAQPPIVLTGDNGTEAAPPPIVLTTERESTDMVLDDDDTAVKNPPVTATPSHYRISIVSVPDSFEQLLSSTICAPQTALIPSAWCPRPNIVAIEGMSWGIYSNSFESEIGSASNVGSTASAMSTKEAQPDWWIRLGTVTNKGATSGNTSLPWLILELECAASPIELDPSHEFLESVLNTLLRPNDQLLVKPFRPTPQNLIEAGLTSDESNLTTIPQPPKTATLRNGYSMLMLAKQESLI</sequence>
<proteinExistence type="predicted"/>
<reference evidence="2" key="1">
    <citation type="submission" date="2009-11" db="EMBL/GenBank/DDBJ databases">
        <authorList>
            <consortium name="The Broad Institute Genome Sequencing Platform"/>
            <person name="Ward D."/>
            <person name="Feldgarden M."/>
            <person name="Earl A."/>
            <person name="Young S.K."/>
            <person name="Zeng Q."/>
            <person name="Koehrsen M."/>
            <person name="Alvarado L."/>
            <person name="Berlin A."/>
            <person name="Bochicchio J."/>
            <person name="Borenstein D."/>
            <person name="Chapman S.B."/>
            <person name="Chen Z."/>
            <person name="Engels R."/>
            <person name="Freedman E."/>
            <person name="Gellesch M."/>
            <person name="Goldberg J."/>
            <person name="Griggs A."/>
            <person name="Gujja S."/>
            <person name="Heilman E."/>
            <person name="Heiman D."/>
            <person name="Hepburn T."/>
            <person name="Howarth C."/>
            <person name="Jen D."/>
            <person name="Larson L."/>
            <person name="Lewis B."/>
            <person name="Mehta T."/>
            <person name="Park D."/>
            <person name="Pearson M."/>
            <person name="Roberts A."/>
            <person name="Saif S."/>
            <person name="Shea T."/>
            <person name="Shenoy N."/>
            <person name="Sisk P."/>
            <person name="Stolte C."/>
            <person name="Sykes S."/>
            <person name="Thomson T."/>
            <person name="Walk T."/>
            <person name="White J."/>
            <person name="Yandava C."/>
            <person name="Izard J."/>
            <person name="Baranova O.V."/>
            <person name="Blanton J.M."/>
            <person name="Tanner A.C."/>
            <person name="Dewhirst F.E."/>
            <person name="Haas B."/>
            <person name="Nusbaum C."/>
            <person name="Birren B."/>
        </authorList>
    </citation>
    <scope>NUCLEOTIDE SEQUENCE [LARGE SCALE GENOMIC DNA]</scope>
    <source>
        <strain evidence="2">1-1 BBBD Race 1</strain>
    </source>
</reference>
<accession>A0A180GL39</accession>
<dbReference type="Proteomes" id="UP000005240">
    <property type="component" value="Unassembled WGS sequence"/>
</dbReference>
<organism evidence="2">
    <name type="scientific">Puccinia triticina (isolate 1-1 / race 1 (BBBD))</name>
    <name type="common">Brown leaf rust fungus</name>
    <dbReference type="NCBI Taxonomy" id="630390"/>
    <lineage>
        <taxon>Eukaryota</taxon>
        <taxon>Fungi</taxon>
        <taxon>Dikarya</taxon>
        <taxon>Basidiomycota</taxon>
        <taxon>Pucciniomycotina</taxon>
        <taxon>Pucciniomycetes</taxon>
        <taxon>Pucciniales</taxon>
        <taxon>Pucciniaceae</taxon>
        <taxon>Puccinia</taxon>
    </lineage>
</organism>
<name>A0A180GL39_PUCT1</name>
<evidence type="ECO:0000313" key="4">
    <source>
        <dbReference type="Proteomes" id="UP000005240"/>
    </source>
</evidence>